<evidence type="ECO:0000313" key="1">
    <source>
        <dbReference type="EMBL" id="SFL43251.1"/>
    </source>
</evidence>
<name>A0A1I4HNW8_9FIRM</name>
<dbReference type="AlphaFoldDB" id="A0A1I4HNW8"/>
<accession>A0A1I4HNW8</accession>
<gene>
    <name evidence="1" type="ORF">SAMN04490355_100498</name>
</gene>
<evidence type="ECO:0000313" key="2">
    <source>
        <dbReference type="Proteomes" id="UP000199520"/>
    </source>
</evidence>
<organism evidence="1 2">
    <name type="scientific">Pelosinus propionicus DSM 13327</name>
    <dbReference type="NCBI Taxonomy" id="1123291"/>
    <lineage>
        <taxon>Bacteria</taxon>
        <taxon>Bacillati</taxon>
        <taxon>Bacillota</taxon>
        <taxon>Negativicutes</taxon>
        <taxon>Selenomonadales</taxon>
        <taxon>Sporomusaceae</taxon>
        <taxon>Pelosinus</taxon>
    </lineage>
</organism>
<keyword evidence="2" id="KW-1185">Reference proteome</keyword>
<dbReference type="EMBL" id="FOTS01000004">
    <property type="protein sequence ID" value="SFL43251.1"/>
    <property type="molecule type" value="Genomic_DNA"/>
</dbReference>
<dbReference type="RefSeq" id="WP_090932873.1">
    <property type="nucleotide sequence ID" value="NZ_FOTS01000004.1"/>
</dbReference>
<dbReference type="Proteomes" id="UP000199520">
    <property type="component" value="Unassembled WGS sequence"/>
</dbReference>
<protein>
    <submittedName>
        <fullName evidence="1">Uncharacterized protein</fullName>
    </submittedName>
</protein>
<proteinExistence type="predicted"/>
<sequence>MRPVCKILMLLAVPVRLVKAIYSGNISVCQQRNSIEVKSDETVNTFQVSQVYNDAIEGMKIETTIFDS</sequence>
<reference evidence="2" key="1">
    <citation type="submission" date="2016-10" db="EMBL/GenBank/DDBJ databases">
        <authorList>
            <person name="Varghese N."/>
            <person name="Submissions S."/>
        </authorList>
    </citation>
    <scope>NUCLEOTIDE SEQUENCE [LARGE SCALE GENOMIC DNA]</scope>
    <source>
        <strain evidence="2">DSM 13327</strain>
    </source>
</reference>
<dbReference type="OrthoDB" id="1684321at2"/>